<evidence type="ECO:0000259" key="1">
    <source>
        <dbReference type="Pfam" id="PF14311"/>
    </source>
</evidence>
<dbReference type="SMART" id="SM00497">
    <property type="entry name" value="IENR1"/>
    <property type="match status" value="1"/>
</dbReference>
<dbReference type="AlphaFoldDB" id="E0RY51"/>
<dbReference type="Pfam" id="PF14311">
    <property type="entry name" value="DUF4379"/>
    <property type="match status" value="6"/>
</dbReference>
<dbReference type="InterPro" id="IPR036388">
    <property type="entry name" value="WH-like_DNA-bd_sf"/>
</dbReference>
<dbReference type="InterPro" id="IPR025487">
    <property type="entry name" value="DUF4379"/>
</dbReference>
<organism evidence="2 3">
    <name type="scientific">Butyrivibrio proteoclasticus (strain ATCC 51982 / DSM 14932 / B316)</name>
    <name type="common">Clostridium proteoclasticum</name>
    <dbReference type="NCBI Taxonomy" id="515622"/>
    <lineage>
        <taxon>Bacteria</taxon>
        <taxon>Bacillati</taxon>
        <taxon>Bacillota</taxon>
        <taxon>Clostridia</taxon>
        <taxon>Lachnospirales</taxon>
        <taxon>Lachnospiraceae</taxon>
        <taxon>Butyrivibrio</taxon>
    </lineage>
</organism>
<dbReference type="eggNOG" id="COG1996">
    <property type="taxonomic scope" value="Bacteria"/>
</dbReference>
<sequence>MNEKIKLTEIPELTAIVDNEENKKEGINVSSLFVNSSKVINWKCEKEHSFKEKVSLMYRRKHKCFYCTGRQVLSGENDLKTLYPELAAEFDIEKNNITPDKISPKDTGLYWWTCKNSHPSFQQSVEHRVSRNTICPYCTGRKIISGKSDLETLFPEIAKEWDTSKNNGILPSEVSPYSYTSYNWICPKGHSYKKKVIKRTKFHKPIDCPKCVKAYSTSFPEQAIYYYAKKCFPDAINRYKEPFEKGMELDIYIPMYRLGIEYDGIAFHNDEGQHDRERRKYLACQEMGIRLVRIKESKDTWEDTADDIFYIKKRMKDIELSAFLSFLFGSLFSFSMYTFNTDNSKDAYLNSHYGFPTDFDISRDRPEILEYLIDIDDSFGSQYPELASMWCKEANGRVTPFMFTSGSNFMATWECPKCGKTWKSPICSIVSRKAKSCKECSMKANGLTNTRVKTQKNGSLAEKSGLLLRQWDYKKNGNLSPYEIPLNYSFKVAWKCDRCGYEWSSSPNSRMQSNKKISDCPHCTGRVPMSGVDDFETLYPELAKEWNHDLNKVLPSQIKPYSNHKFYWNCPKGHKPYVSTSGSRINGHGCPLCARAIVGAKNSKKIGQYDDNDTLINTYQSLHEAARALQVVPNAIFQAVKSGRKSKGFYWRYITD</sequence>
<dbReference type="HOGENOM" id="CLU_022524_0_0_9"/>
<gene>
    <name evidence="2" type="ordered locus">bpr_I2273</name>
</gene>
<evidence type="ECO:0000313" key="3">
    <source>
        <dbReference type="Proteomes" id="UP000001299"/>
    </source>
</evidence>
<dbReference type="Gene3D" id="1.10.10.10">
    <property type="entry name" value="Winged helix-like DNA-binding domain superfamily/Winged helix DNA-binding domain"/>
    <property type="match status" value="1"/>
</dbReference>
<keyword evidence="3" id="KW-1185">Reference proteome</keyword>
<dbReference type="Proteomes" id="UP000001299">
    <property type="component" value="Chromosome 1"/>
</dbReference>
<feature type="domain" description="Treble clef zinc finger" evidence="1">
    <location>
        <begin position="86"/>
        <end position="141"/>
    </location>
</feature>
<name>E0RY51_BUTPB</name>
<dbReference type="PANTHER" id="PTHR37317:SF1">
    <property type="entry name" value="ZINC-RIBBON DOMAIN-CONTAINING PROTEIN-RELATED"/>
    <property type="match status" value="1"/>
</dbReference>
<feature type="domain" description="Treble clef zinc finger" evidence="1">
    <location>
        <begin position="542"/>
        <end position="595"/>
    </location>
</feature>
<dbReference type="PANTHER" id="PTHR37317">
    <property type="entry name" value="BLR8090 PROTEIN"/>
    <property type="match status" value="1"/>
</dbReference>
<feature type="domain" description="Treble clef zinc finger" evidence="1">
    <location>
        <begin position="21"/>
        <end position="70"/>
    </location>
</feature>
<dbReference type="Gene3D" id="3.40.960.10">
    <property type="entry name" value="VSR Endonuclease"/>
    <property type="match status" value="1"/>
</dbReference>
<protein>
    <recommendedName>
        <fullName evidence="1">Treble clef zinc finger domain-containing protein</fullName>
    </recommendedName>
</protein>
<proteinExistence type="predicted"/>
<feature type="domain" description="Treble clef zinc finger" evidence="1">
    <location>
        <begin position="467"/>
        <end position="526"/>
    </location>
</feature>
<feature type="domain" description="Treble clef zinc finger" evidence="1">
    <location>
        <begin position="157"/>
        <end position="212"/>
    </location>
</feature>
<dbReference type="RefSeq" id="WP_013281659.1">
    <property type="nucleotide sequence ID" value="NC_014387.1"/>
</dbReference>
<accession>E0RY51</accession>
<dbReference type="InterPro" id="IPR003647">
    <property type="entry name" value="Intron_nuc_1_rpt"/>
</dbReference>
<dbReference type="EMBL" id="CP001810">
    <property type="protein sequence ID" value="ADL35006.1"/>
    <property type="molecule type" value="Genomic_DNA"/>
</dbReference>
<dbReference type="KEGG" id="bpb:bpr_I2273"/>
<dbReference type="STRING" id="515622.bpr_I2273"/>
<evidence type="ECO:0000313" key="2">
    <source>
        <dbReference type="EMBL" id="ADL35006.1"/>
    </source>
</evidence>
<reference evidence="2 3" key="1">
    <citation type="journal article" date="2010" name="PLoS ONE">
        <title>The glycobiome of the rumen bacterium Butyrivibrio proteoclasticus B316(T) highlights adaptation to a polysaccharide-rich environment.</title>
        <authorList>
            <person name="Kelly W.J."/>
            <person name="Leahy S.C."/>
            <person name="Altermann E."/>
            <person name="Yeoman C.J."/>
            <person name="Dunne J.C."/>
            <person name="Kong Z."/>
            <person name="Pacheco D.M."/>
            <person name="Li D."/>
            <person name="Noel S.J."/>
            <person name="Moon C.D."/>
            <person name="Cookson A.L."/>
            <person name="Attwood G.T."/>
        </authorList>
    </citation>
    <scope>NUCLEOTIDE SEQUENCE [LARGE SCALE GENOMIC DNA]</scope>
    <source>
        <strain evidence="3">ATCC 51982 / DSM 14932 / B316</strain>
    </source>
</reference>
<feature type="domain" description="Treble clef zinc finger" evidence="1">
    <location>
        <begin position="386"/>
        <end position="443"/>
    </location>
</feature>